<evidence type="ECO:0000313" key="2">
    <source>
        <dbReference type="Proteomes" id="UP001629246"/>
    </source>
</evidence>
<comment type="caution">
    <text evidence="1">The sequence shown here is derived from an EMBL/GenBank/DDBJ whole genome shotgun (WGS) entry which is preliminary data.</text>
</comment>
<dbReference type="Proteomes" id="UP001629246">
    <property type="component" value="Unassembled WGS sequence"/>
</dbReference>
<protein>
    <submittedName>
        <fullName evidence="1">Uncharacterized protein</fullName>
    </submittedName>
</protein>
<accession>A0ABW9A9H4</accession>
<organism evidence="1 2">
    <name type="scientific">Herbaspirillum lusitanum</name>
    <dbReference type="NCBI Taxonomy" id="213312"/>
    <lineage>
        <taxon>Bacteria</taxon>
        <taxon>Pseudomonadati</taxon>
        <taxon>Pseudomonadota</taxon>
        <taxon>Betaproteobacteria</taxon>
        <taxon>Burkholderiales</taxon>
        <taxon>Oxalobacteraceae</taxon>
        <taxon>Herbaspirillum</taxon>
    </lineage>
</organism>
<gene>
    <name evidence="1" type="ORF">PQR62_14310</name>
</gene>
<dbReference type="EMBL" id="JAQQFM010000006">
    <property type="protein sequence ID" value="MFL9925448.1"/>
    <property type="molecule type" value="Genomic_DNA"/>
</dbReference>
<keyword evidence="2" id="KW-1185">Reference proteome</keyword>
<sequence>MSAHACRDLLIADAAALTAHLSVFSNSDEVVVKGIERLPELSSPAFLNIEIDPFDERMKAMKPRGILQIKEIDAENEGESYCTMAELAPYALNVFESAGMMPSAHVRAHESAQPMQAVRSVAEFYEDCLSCDVDNGPGPLL</sequence>
<name>A0ABW9A9H4_9BURK</name>
<reference evidence="1 2" key="1">
    <citation type="journal article" date="2024" name="Chem. Sci.">
        <title>Discovery of megapolipeptins by genome mining of a Burkholderiales bacteria collection.</title>
        <authorList>
            <person name="Paulo B.S."/>
            <person name="Recchia M.J.J."/>
            <person name="Lee S."/>
            <person name="Fergusson C.H."/>
            <person name="Romanowski S.B."/>
            <person name="Hernandez A."/>
            <person name="Krull N."/>
            <person name="Liu D.Y."/>
            <person name="Cavanagh H."/>
            <person name="Bos A."/>
            <person name="Gray C.A."/>
            <person name="Murphy B.T."/>
            <person name="Linington R.G."/>
            <person name="Eustaquio A.S."/>
        </authorList>
    </citation>
    <scope>NUCLEOTIDE SEQUENCE [LARGE SCALE GENOMIC DNA]</scope>
    <source>
        <strain evidence="1 2">RL21-008-BIB-A</strain>
    </source>
</reference>
<evidence type="ECO:0000313" key="1">
    <source>
        <dbReference type="EMBL" id="MFL9925448.1"/>
    </source>
</evidence>
<proteinExistence type="predicted"/>
<dbReference type="RefSeq" id="WP_408158640.1">
    <property type="nucleotide sequence ID" value="NZ_JAQQFM010000006.1"/>
</dbReference>